<sequence length="623" mass="69447">MVLPVFFDEVLAEDTSETVREKHTAELFCIDSFNGNYVTNTSKLCEEEDDRRQLFLAAVLRQEPPAVRDEVIRRWTSATFVPKGRSNLLRRAIDALVEQGDELWFLFAALPVLEHALRIQFFHVNQERAGLLDAYSLAQVDEYYSTLDGFGQRDKHQVLLHPGVLVQAEKVANASSENSNDCYDSVANALYEQLPFASLSALLDLFMMSSGPNLRAKLCHGEANLTSLLRSSYVEVLAPTKLSSVTLLLFEAFVQICESSIELPGVACAVMAIDAGKVSLPPAVRCRLQVFRDTTTCSFHPFYQLYRALSTAHSVASAFAAFRAKWTDFNLKDVDGDETRQQSGITQVQFPAIKTTDGLPFTLVEKSDRVTEFLAALCTKDKSTSELSAGKKKKKSFADLIGQLNDELDAVSARIRHNFTTNDRPDLVKSRYSIFLTPAEVDSTTLSLGGTVSLLEGSMKRNLLALSDQDGLCMAACMMEIVACCQRSLEMFRSRIEQFQQLVATGKARTNHRRSLLTSIFFLPVFERMQVLSLSIVERHVLHLRDVAADMAVYTHSEKKVIGTCPRVVQVKQLQCKLLQCITSFEGCTGSYEASQKSNEQAVQRALQFLNSKALKAAFPPFQ</sequence>
<dbReference type="eggNOG" id="ENOG502QS21">
    <property type="taxonomic scope" value="Eukaryota"/>
</dbReference>
<protein>
    <submittedName>
        <fullName evidence="1">Uncharacterized protein</fullName>
    </submittedName>
</protein>
<dbReference type="STRING" id="559515.M4BG05"/>
<dbReference type="OMA" id="MEIITCC"/>
<dbReference type="InParanoid" id="M4BG05"/>
<dbReference type="VEuPathDB" id="FungiDB:HpaG805226"/>
<reference evidence="1" key="2">
    <citation type="submission" date="2015-06" db="UniProtKB">
        <authorList>
            <consortium name="EnsemblProtists"/>
        </authorList>
    </citation>
    <scope>IDENTIFICATION</scope>
    <source>
        <strain evidence="1">Emoy2</strain>
    </source>
</reference>
<name>M4BG05_HYAAE</name>
<dbReference type="AlphaFoldDB" id="M4BG05"/>
<evidence type="ECO:0000313" key="1">
    <source>
        <dbReference type="EnsemblProtists" id="HpaP805226"/>
    </source>
</evidence>
<organism evidence="1 2">
    <name type="scientific">Hyaloperonospora arabidopsidis (strain Emoy2)</name>
    <name type="common">Downy mildew agent</name>
    <name type="synonym">Peronospora arabidopsidis</name>
    <dbReference type="NCBI Taxonomy" id="559515"/>
    <lineage>
        <taxon>Eukaryota</taxon>
        <taxon>Sar</taxon>
        <taxon>Stramenopiles</taxon>
        <taxon>Oomycota</taxon>
        <taxon>Peronosporomycetes</taxon>
        <taxon>Peronosporales</taxon>
        <taxon>Peronosporaceae</taxon>
        <taxon>Hyaloperonospora</taxon>
    </lineage>
</organism>
<accession>M4BG05</accession>
<reference evidence="2" key="1">
    <citation type="journal article" date="2010" name="Science">
        <title>Signatures of adaptation to obligate biotrophy in the Hyaloperonospora arabidopsidis genome.</title>
        <authorList>
            <person name="Baxter L."/>
            <person name="Tripathy S."/>
            <person name="Ishaque N."/>
            <person name="Boot N."/>
            <person name="Cabral A."/>
            <person name="Kemen E."/>
            <person name="Thines M."/>
            <person name="Ah-Fong A."/>
            <person name="Anderson R."/>
            <person name="Badejoko W."/>
            <person name="Bittner-Eddy P."/>
            <person name="Boore J.L."/>
            <person name="Chibucos M.C."/>
            <person name="Coates M."/>
            <person name="Dehal P."/>
            <person name="Delehaunty K."/>
            <person name="Dong S."/>
            <person name="Downton P."/>
            <person name="Dumas B."/>
            <person name="Fabro G."/>
            <person name="Fronick C."/>
            <person name="Fuerstenberg S.I."/>
            <person name="Fulton L."/>
            <person name="Gaulin E."/>
            <person name="Govers F."/>
            <person name="Hughes L."/>
            <person name="Humphray S."/>
            <person name="Jiang R.H."/>
            <person name="Judelson H."/>
            <person name="Kamoun S."/>
            <person name="Kyung K."/>
            <person name="Meijer H."/>
            <person name="Minx P."/>
            <person name="Morris P."/>
            <person name="Nelson J."/>
            <person name="Phuntumart V."/>
            <person name="Qutob D."/>
            <person name="Rehmany A."/>
            <person name="Rougon-Cardoso A."/>
            <person name="Ryden P."/>
            <person name="Torto-Alalibo T."/>
            <person name="Studholme D."/>
            <person name="Wang Y."/>
            <person name="Win J."/>
            <person name="Wood J."/>
            <person name="Clifton S.W."/>
            <person name="Rogers J."/>
            <person name="Van den Ackerveken G."/>
            <person name="Jones J.D."/>
            <person name="McDowell J.M."/>
            <person name="Beynon J."/>
            <person name="Tyler B.M."/>
        </authorList>
    </citation>
    <scope>NUCLEOTIDE SEQUENCE [LARGE SCALE GENOMIC DNA]</scope>
    <source>
        <strain evidence="2">Emoy2</strain>
    </source>
</reference>
<dbReference type="PANTHER" id="PTHR31701:SF2">
    <property type="entry name" value="ENDOPLASMIC RETICULUM MEMBRANE-ASSOCIATED RNA DEGRADATION PROTEIN"/>
    <property type="match status" value="1"/>
</dbReference>
<dbReference type="EMBL" id="JH598219">
    <property type="status" value="NOT_ANNOTATED_CDS"/>
    <property type="molecule type" value="Genomic_DNA"/>
</dbReference>
<dbReference type="PANTHER" id="PTHR31701">
    <property type="entry name" value="ENDOPLASMIC RETICULUM MEMBRANE-ASSOCIATED RNA DEGRADATION PROTEIN"/>
    <property type="match status" value="1"/>
</dbReference>
<dbReference type="InterPro" id="IPR039635">
    <property type="entry name" value="ERMARD"/>
</dbReference>
<dbReference type="Proteomes" id="UP000011713">
    <property type="component" value="Unassembled WGS sequence"/>
</dbReference>
<proteinExistence type="predicted"/>
<dbReference type="HOGENOM" id="CLU_017766_0_0_1"/>
<dbReference type="EnsemblProtists" id="HpaT805226">
    <property type="protein sequence ID" value="HpaP805226"/>
    <property type="gene ID" value="HpaG805226"/>
</dbReference>
<keyword evidence="2" id="KW-1185">Reference proteome</keyword>
<evidence type="ECO:0000313" key="2">
    <source>
        <dbReference type="Proteomes" id="UP000011713"/>
    </source>
</evidence>